<evidence type="ECO:0000256" key="1">
    <source>
        <dbReference type="SAM" id="MobiDB-lite"/>
    </source>
</evidence>
<evidence type="ECO:0000259" key="2">
    <source>
        <dbReference type="Pfam" id="PF01826"/>
    </source>
</evidence>
<proteinExistence type="evidence at transcript level"/>
<dbReference type="SUPFAM" id="SSF57567">
    <property type="entry name" value="Serine protease inhibitors"/>
    <property type="match status" value="1"/>
</dbReference>
<feature type="non-terminal residue" evidence="3">
    <location>
        <position position="1"/>
    </location>
</feature>
<dbReference type="AlphaFoldDB" id="L7MGC8"/>
<feature type="region of interest" description="Disordered" evidence="1">
    <location>
        <begin position="130"/>
        <end position="212"/>
    </location>
</feature>
<evidence type="ECO:0000313" key="3">
    <source>
        <dbReference type="EMBL" id="JAA63256.1"/>
    </source>
</evidence>
<dbReference type="InterPro" id="IPR002919">
    <property type="entry name" value="TIL_dom"/>
</dbReference>
<dbReference type="EMBL" id="GACK01001778">
    <property type="protein sequence ID" value="JAA63256.1"/>
    <property type="molecule type" value="mRNA"/>
</dbReference>
<name>L7MGC8_RHIPC</name>
<feature type="domain" description="TIL" evidence="2">
    <location>
        <begin position="74"/>
        <end position="125"/>
    </location>
</feature>
<dbReference type="Gene3D" id="2.10.25.10">
    <property type="entry name" value="Laminin"/>
    <property type="match status" value="1"/>
</dbReference>
<dbReference type="Pfam" id="PF01826">
    <property type="entry name" value="TIL"/>
    <property type="match status" value="1"/>
</dbReference>
<reference evidence="3" key="2">
    <citation type="journal article" date="2015" name="J. Proteomics">
        <title>Sexual differences in the sialomes of the zebra tick, Rhipicephalus pulchellus.</title>
        <authorList>
            <person name="Tan A.W."/>
            <person name="Francischetti I.M."/>
            <person name="Slovak M."/>
            <person name="Kini R.M."/>
            <person name="Ribeiro J.M."/>
        </authorList>
    </citation>
    <scope>NUCLEOTIDE SEQUENCE</scope>
    <source>
        <tissue evidence="3">Salivary gland</tissue>
    </source>
</reference>
<accession>L7MGC8</accession>
<sequence length="212" mass="23703">RRVRKYCVGRLSRIKASCSNTSSVTKRSKDVILIGRRKMKSSVAISLLSAFLVELVLASQSGDPNWRPPKPQKCPPGQVWKECVSRGCGEKTCPPKEFTPCLSTCEYGCYCADGYFRNSEGRCISECTSQSVPQYPKPEPPPATRSQHTQRPIPFPRPGSHLRPYNPRPNGPHYRPEIHLGPFPGLGQQHLPYPRPNPNTVWSQKPVPIAVD</sequence>
<protein>
    <submittedName>
        <fullName evidence="3">Putative trypsin inhibitor like cysteine rich domain protein</fullName>
    </submittedName>
</protein>
<reference evidence="3" key="1">
    <citation type="submission" date="2012-11" db="EMBL/GenBank/DDBJ databases">
        <authorList>
            <person name="Lucero-Rivera Y.E."/>
            <person name="Tovar-Ramirez D."/>
        </authorList>
    </citation>
    <scope>NUCLEOTIDE SEQUENCE</scope>
    <source>
        <tissue evidence="3">Salivary gland</tissue>
    </source>
</reference>
<organism evidence="3">
    <name type="scientific">Rhipicephalus pulchellus</name>
    <name type="common">Yellow backed tick</name>
    <name type="synonym">Dermacentor pulchellus</name>
    <dbReference type="NCBI Taxonomy" id="72859"/>
    <lineage>
        <taxon>Eukaryota</taxon>
        <taxon>Metazoa</taxon>
        <taxon>Ecdysozoa</taxon>
        <taxon>Arthropoda</taxon>
        <taxon>Chelicerata</taxon>
        <taxon>Arachnida</taxon>
        <taxon>Acari</taxon>
        <taxon>Parasitiformes</taxon>
        <taxon>Ixodida</taxon>
        <taxon>Ixodoidea</taxon>
        <taxon>Ixodidae</taxon>
        <taxon>Rhipicephalinae</taxon>
        <taxon>Rhipicephalus</taxon>
        <taxon>Rhipicephalus</taxon>
    </lineage>
</organism>
<dbReference type="CDD" id="cd19941">
    <property type="entry name" value="TIL"/>
    <property type="match status" value="1"/>
</dbReference>
<dbReference type="InterPro" id="IPR036084">
    <property type="entry name" value="Ser_inhib-like_sf"/>
</dbReference>